<dbReference type="GO" id="GO:0090071">
    <property type="term" value="P:negative regulation of ribosome biogenesis"/>
    <property type="evidence" value="ECO:0007669"/>
    <property type="project" value="UniProtKB-UniRule"/>
</dbReference>
<evidence type="ECO:0000313" key="14">
    <source>
        <dbReference type="EMBL" id="MBJ7603147.1"/>
    </source>
</evidence>
<dbReference type="PANTHER" id="PTHR39321">
    <property type="entry name" value="NICOTINATE-NUCLEOTIDE ADENYLYLTRANSFERASE-RELATED"/>
    <property type="match status" value="1"/>
</dbReference>
<dbReference type="Pfam" id="PF01467">
    <property type="entry name" value="CTP_transf_like"/>
    <property type="match status" value="1"/>
</dbReference>
<dbReference type="GO" id="GO:0009435">
    <property type="term" value="P:NAD+ biosynthetic process"/>
    <property type="evidence" value="ECO:0007669"/>
    <property type="project" value="UniProtKB-UniRule"/>
</dbReference>
<keyword evidence="5 11" id="KW-0808">Transferase</keyword>
<comment type="catalytic activity">
    <reaction evidence="10 11">
        <text>nicotinate beta-D-ribonucleotide + ATP + H(+) = deamido-NAD(+) + diphosphate</text>
        <dbReference type="Rhea" id="RHEA:22860"/>
        <dbReference type="ChEBI" id="CHEBI:15378"/>
        <dbReference type="ChEBI" id="CHEBI:30616"/>
        <dbReference type="ChEBI" id="CHEBI:33019"/>
        <dbReference type="ChEBI" id="CHEBI:57502"/>
        <dbReference type="ChEBI" id="CHEBI:58437"/>
        <dbReference type="EC" id="2.7.7.18"/>
    </reaction>
</comment>
<gene>
    <name evidence="11 14" type="primary">nadD</name>
    <name evidence="12" type="synonym">rsfS</name>
    <name evidence="14" type="ORF">JF888_08175</name>
</gene>
<dbReference type="EMBL" id="JAEKNQ010000033">
    <property type="protein sequence ID" value="MBJ7603147.1"/>
    <property type="molecule type" value="Genomic_DNA"/>
</dbReference>
<dbReference type="InterPro" id="IPR043519">
    <property type="entry name" value="NT_sf"/>
</dbReference>
<dbReference type="NCBIfam" id="TIGR00482">
    <property type="entry name" value="nicotinate (nicotinamide) nucleotide adenylyltransferase"/>
    <property type="match status" value="1"/>
</dbReference>
<dbReference type="PANTHER" id="PTHR39321:SF3">
    <property type="entry name" value="PHOSPHOPANTETHEINE ADENYLYLTRANSFERASE"/>
    <property type="match status" value="1"/>
</dbReference>
<dbReference type="Proteomes" id="UP000620075">
    <property type="component" value="Unassembled WGS sequence"/>
</dbReference>
<accession>A0A934K9T2</accession>
<dbReference type="GO" id="GO:0004515">
    <property type="term" value="F:nicotinate-nucleotide adenylyltransferase activity"/>
    <property type="evidence" value="ECO:0007669"/>
    <property type="project" value="UniProtKB-UniRule"/>
</dbReference>
<keyword evidence="8 11" id="KW-0067">ATP-binding</keyword>
<keyword evidence="6 11" id="KW-0548">Nucleotidyltransferase</keyword>
<dbReference type="NCBIfam" id="TIGR00090">
    <property type="entry name" value="rsfS_iojap_ybeB"/>
    <property type="match status" value="1"/>
</dbReference>
<keyword evidence="7 11" id="KW-0547">Nucleotide-binding</keyword>
<evidence type="ECO:0000256" key="12">
    <source>
        <dbReference type="HAMAP-Rule" id="MF_01477"/>
    </source>
</evidence>
<comment type="similarity">
    <text evidence="3 12">Belongs to the Iojap/RsfS family.</text>
</comment>
<proteinExistence type="inferred from homology"/>
<keyword evidence="12" id="KW-0963">Cytoplasm</keyword>
<dbReference type="NCBIfam" id="NF000840">
    <property type="entry name" value="PRK00071.1-3"/>
    <property type="match status" value="1"/>
</dbReference>
<evidence type="ECO:0000256" key="8">
    <source>
        <dbReference type="ARBA" id="ARBA00022840"/>
    </source>
</evidence>
<feature type="domain" description="Cytidyltransferase-like" evidence="13">
    <location>
        <begin position="5"/>
        <end position="170"/>
    </location>
</feature>
<dbReference type="SUPFAM" id="SSF81301">
    <property type="entry name" value="Nucleotidyltransferase"/>
    <property type="match status" value="1"/>
</dbReference>
<dbReference type="GO" id="GO:0042256">
    <property type="term" value="P:cytosolic ribosome assembly"/>
    <property type="evidence" value="ECO:0007669"/>
    <property type="project" value="UniProtKB-UniRule"/>
</dbReference>
<evidence type="ECO:0000256" key="1">
    <source>
        <dbReference type="ARBA" id="ARBA00002324"/>
    </source>
</evidence>
<comment type="pathway">
    <text evidence="2 11">Cofactor biosynthesis; NAD(+) biosynthesis; deamido-NAD(+) from nicotinate D-ribonucleotide: step 1/1.</text>
</comment>
<evidence type="ECO:0000256" key="6">
    <source>
        <dbReference type="ARBA" id="ARBA00022695"/>
    </source>
</evidence>
<keyword evidence="9 11" id="KW-0520">NAD</keyword>
<evidence type="ECO:0000313" key="15">
    <source>
        <dbReference type="Proteomes" id="UP000620075"/>
    </source>
</evidence>
<comment type="subcellular location">
    <subcellularLocation>
        <location evidence="12">Cytoplasm</location>
    </subcellularLocation>
</comment>
<dbReference type="CDD" id="cd02165">
    <property type="entry name" value="NMNAT"/>
    <property type="match status" value="1"/>
</dbReference>
<dbReference type="Gene3D" id="3.30.460.10">
    <property type="entry name" value="Beta Polymerase, domain 2"/>
    <property type="match status" value="1"/>
</dbReference>
<dbReference type="HAMAP" id="MF_01477">
    <property type="entry name" value="Iojap_RsfS"/>
    <property type="match status" value="1"/>
</dbReference>
<keyword evidence="4 11" id="KW-0662">Pyridine nucleotide biosynthesis</keyword>
<dbReference type="Pfam" id="PF02410">
    <property type="entry name" value="RsfS"/>
    <property type="match status" value="1"/>
</dbReference>
<dbReference type="InterPro" id="IPR004821">
    <property type="entry name" value="Cyt_trans-like"/>
</dbReference>
<evidence type="ECO:0000256" key="5">
    <source>
        <dbReference type="ARBA" id="ARBA00022679"/>
    </source>
</evidence>
<evidence type="ECO:0000256" key="7">
    <source>
        <dbReference type="ARBA" id="ARBA00022741"/>
    </source>
</evidence>
<comment type="similarity">
    <text evidence="11">Belongs to the NadD family.</text>
</comment>
<dbReference type="Gene3D" id="3.40.50.620">
    <property type="entry name" value="HUPs"/>
    <property type="match status" value="1"/>
</dbReference>
<dbReference type="AlphaFoldDB" id="A0A934K9T2"/>
<evidence type="ECO:0000256" key="3">
    <source>
        <dbReference type="ARBA" id="ARBA00010574"/>
    </source>
</evidence>
<evidence type="ECO:0000256" key="10">
    <source>
        <dbReference type="ARBA" id="ARBA00048721"/>
    </source>
</evidence>
<dbReference type="HAMAP" id="MF_00244">
    <property type="entry name" value="NaMN_adenylyltr"/>
    <property type="match status" value="1"/>
</dbReference>
<comment type="function">
    <text evidence="1 11">Catalyzes the reversible adenylation of nicotinate mononucleotide (NaMN) to nicotinic acid adenine dinucleotide (NaAD).</text>
</comment>
<comment type="caution">
    <text evidence="14">The sequence shown here is derived from an EMBL/GenBank/DDBJ whole genome shotgun (WGS) entry which is preliminary data.</text>
</comment>
<protein>
    <recommendedName>
        <fullName evidence="11 12">Multifunctional fusion protein</fullName>
    </recommendedName>
    <domain>
        <recommendedName>
            <fullName evidence="11">Probable nicotinate-nucleotide adenylyltransferase</fullName>
            <ecNumber evidence="11">2.7.7.18</ecNumber>
        </recommendedName>
        <alternativeName>
            <fullName evidence="11">Deamido-NAD(+) diphosphorylase</fullName>
        </alternativeName>
        <alternativeName>
            <fullName evidence="11">Deamido-NAD(+) pyrophosphorylase</fullName>
        </alternativeName>
        <alternativeName>
            <fullName evidence="11">Nicotinate mononucleotide adenylyltransferase</fullName>
            <shortName evidence="11">NaMN adenylyltransferase</shortName>
        </alternativeName>
    </domain>
    <domain>
        <recommendedName>
            <fullName evidence="12">Ribosomal silencing factor RsfS</fullName>
        </recommendedName>
    </domain>
</protein>
<dbReference type="NCBIfam" id="TIGR00125">
    <property type="entry name" value="cyt_tran_rel"/>
    <property type="match status" value="1"/>
</dbReference>
<name>A0A934K9T2_9BACT</name>
<keyword evidence="12" id="KW-0810">Translation regulation</keyword>
<dbReference type="SUPFAM" id="SSF52374">
    <property type="entry name" value="Nucleotidylyl transferase"/>
    <property type="match status" value="1"/>
</dbReference>
<dbReference type="EC" id="2.7.7.18" evidence="11"/>
<dbReference type="InterPro" id="IPR004394">
    <property type="entry name" value="Iojap/RsfS/C7orf30"/>
</dbReference>
<comment type="subunit">
    <text evidence="12">Interacts with ribosomal protein uL14 (rplN).</text>
</comment>
<dbReference type="RefSeq" id="WP_338178674.1">
    <property type="nucleotide sequence ID" value="NZ_JAEKNQ010000033.1"/>
</dbReference>
<evidence type="ECO:0000256" key="4">
    <source>
        <dbReference type="ARBA" id="ARBA00022642"/>
    </source>
</evidence>
<dbReference type="InterPro" id="IPR014729">
    <property type="entry name" value="Rossmann-like_a/b/a_fold"/>
</dbReference>
<evidence type="ECO:0000256" key="9">
    <source>
        <dbReference type="ARBA" id="ARBA00023027"/>
    </source>
</evidence>
<evidence type="ECO:0000259" key="13">
    <source>
        <dbReference type="Pfam" id="PF01467"/>
    </source>
</evidence>
<comment type="function">
    <text evidence="12">Functions as a ribosomal silencing factor. Interacts with ribosomal protein uL14 (rplN), blocking formation of intersubunit bridge B8. Prevents association of the 30S and 50S ribosomal subunits and the formation of functional ribosomes, thus repressing translation.</text>
</comment>
<dbReference type="GO" id="GO:0005524">
    <property type="term" value="F:ATP binding"/>
    <property type="evidence" value="ECO:0007669"/>
    <property type="project" value="UniProtKB-KW"/>
</dbReference>
<sequence length="333" mass="37127">MRVGVLGGTFDPVHRGHVALARAALKCARLDLVLVVPAGEPPHRSQPKASAADRFEMCRLALTGEDRVEVSDVELRRAGPSYTVDTLRELQAERPGDELHLILGWDAARDLRSWKEQEEVLRRARLVIVDRPGLPGPNLQDLRESGISARRTLVCRQSTPDIKASDIRRRLARREGEPAADRLEPPVAAYIREKHLYGGNMTESAEVPSRQLAELLVSAAESKQAWDPVIIDLAGKTTMADYMVVCDGETDRQLRAIAEEMIDQARERRIRPLSASGLDAAAGWILLDFDSVLAHVFLPGERSYYDLEALWQAGSQHRRKRKTALEDEDNAIV</sequence>
<reference evidence="14 15" key="1">
    <citation type="submission" date="2020-10" db="EMBL/GenBank/DDBJ databases">
        <title>Ca. Dormibacterota MAGs.</title>
        <authorList>
            <person name="Montgomery K."/>
        </authorList>
    </citation>
    <scope>NUCLEOTIDE SEQUENCE [LARGE SCALE GENOMIC DNA]</scope>
    <source>
        <strain evidence="14">SC8811_S16_3</strain>
    </source>
</reference>
<dbReference type="GO" id="GO:0005737">
    <property type="term" value="C:cytoplasm"/>
    <property type="evidence" value="ECO:0007669"/>
    <property type="project" value="UniProtKB-SubCell"/>
</dbReference>
<dbReference type="GO" id="GO:0017148">
    <property type="term" value="P:negative regulation of translation"/>
    <property type="evidence" value="ECO:0007669"/>
    <property type="project" value="UniProtKB-UniRule"/>
</dbReference>
<dbReference type="InterPro" id="IPR005248">
    <property type="entry name" value="NadD/NMNAT"/>
</dbReference>
<evidence type="ECO:0000256" key="2">
    <source>
        <dbReference type="ARBA" id="ARBA00005019"/>
    </source>
</evidence>
<evidence type="ECO:0000256" key="11">
    <source>
        <dbReference type="HAMAP-Rule" id="MF_00244"/>
    </source>
</evidence>
<organism evidence="14 15">
    <name type="scientific">Candidatus Dormiibacter inghamiae</name>
    <dbReference type="NCBI Taxonomy" id="3127013"/>
    <lineage>
        <taxon>Bacteria</taxon>
        <taxon>Bacillati</taxon>
        <taxon>Candidatus Dormiibacterota</taxon>
        <taxon>Candidatus Dormibacteria</taxon>
        <taxon>Candidatus Dormibacterales</taxon>
        <taxon>Candidatus Dormibacteraceae</taxon>
        <taxon>Candidatus Dormiibacter</taxon>
    </lineage>
</organism>
<keyword evidence="12" id="KW-0678">Repressor</keyword>